<dbReference type="SMART" id="SM00822">
    <property type="entry name" value="PKS_KR"/>
    <property type="match status" value="1"/>
</dbReference>
<reference evidence="5 6" key="1">
    <citation type="submission" date="2019-04" db="EMBL/GenBank/DDBJ databases">
        <title>Natronomonas sp. F20-122 a newhaloarchaeon isolated from a saline saltern of Isla Bacuta, Huelva, Spain.</title>
        <authorList>
            <person name="Duran-Viseras A."/>
            <person name="Sanchez-Porro C."/>
            <person name="Ventosa A."/>
        </authorList>
    </citation>
    <scope>NUCLEOTIDE SEQUENCE [LARGE SCALE GENOMIC DNA]</scope>
    <source>
        <strain evidence="5 6">F20-122</strain>
    </source>
</reference>
<evidence type="ECO:0000256" key="2">
    <source>
        <dbReference type="ARBA" id="ARBA00023002"/>
    </source>
</evidence>
<dbReference type="Gene3D" id="3.40.50.720">
    <property type="entry name" value="NAD(P)-binding Rossmann-like Domain"/>
    <property type="match status" value="1"/>
</dbReference>
<evidence type="ECO:0000256" key="3">
    <source>
        <dbReference type="RuleBase" id="RU000363"/>
    </source>
</evidence>
<dbReference type="InterPro" id="IPR020904">
    <property type="entry name" value="Sc_DH/Rdtase_CS"/>
</dbReference>
<dbReference type="PANTHER" id="PTHR44169:SF6">
    <property type="entry name" value="NADPH-DEPENDENT 1-ACYLDIHYDROXYACETONE PHOSPHATE REDUCTASE"/>
    <property type="match status" value="1"/>
</dbReference>
<dbReference type="OrthoDB" id="10157at2157"/>
<dbReference type="PANTHER" id="PTHR44169">
    <property type="entry name" value="NADPH-DEPENDENT 1-ACYLDIHYDROXYACETONE PHOSPHATE REDUCTASE"/>
    <property type="match status" value="1"/>
</dbReference>
<comment type="caution">
    <text evidence="5">The sequence shown here is derived from an EMBL/GenBank/DDBJ whole genome shotgun (WGS) entry which is preliminary data.</text>
</comment>
<sequence length="275" mass="30115">MSNRTVLITGCSSGIGRAAAYAFLDEEWQVYATARNPADIETLGEAGCDIGTIDVRNDEDVNRVIDRIIDEEGRLDALVNNAGYGQHGPLEDIDDELFAKQFDVNVFGPHRLVRAALPHMREREDGTIVNVSSLAGRVAAPGMGAYAASKHAIEGYSDSLRRELDPFGIDVSVVQPGPVQTSFRDRVDDELRRLDRTDAYEDLYEFQEDATLIGGDSPFAVHPAEVAEAIVEASVSPDPEPRYVVGRAAQLLVYASYLPDRIADQLFGAVRRFTS</sequence>
<dbReference type="InterPro" id="IPR057326">
    <property type="entry name" value="KR_dom"/>
</dbReference>
<name>A0A4U5JHP9_9EURY</name>
<dbReference type="Proteomes" id="UP000308037">
    <property type="component" value="Unassembled WGS sequence"/>
</dbReference>
<evidence type="ECO:0000313" key="5">
    <source>
        <dbReference type="EMBL" id="TKR25599.1"/>
    </source>
</evidence>
<dbReference type="InterPro" id="IPR002347">
    <property type="entry name" value="SDR_fam"/>
</dbReference>
<evidence type="ECO:0000313" key="6">
    <source>
        <dbReference type="Proteomes" id="UP000308037"/>
    </source>
</evidence>
<dbReference type="FunFam" id="3.40.50.720:FF:000084">
    <property type="entry name" value="Short-chain dehydrogenase reductase"/>
    <property type="match status" value="1"/>
</dbReference>
<evidence type="ECO:0000256" key="1">
    <source>
        <dbReference type="ARBA" id="ARBA00006484"/>
    </source>
</evidence>
<dbReference type="EMBL" id="QKNX01000003">
    <property type="protein sequence ID" value="TKR25599.1"/>
    <property type="molecule type" value="Genomic_DNA"/>
</dbReference>
<keyword evidence="2" id="KW-0560">Oxidoreductase</keyword>
<evidence type="ECO:0000259" key="4">
    <source>
        <dbReference type="SMART" id="SM00822"/>
    </source>
</evidence>
<dbReference type="AlphaFoldDB" id="A0A4U5JHP9"/>
<dbReference type="SUPFAM" id="SSF51735">
    <property type="entry name" value="NAD(P)-binding Rossmann-fold domains"/>
    <property type="match status" value="1"/>
</dbReference>
<keyword evidence="6" id="KW-1185">Reference proteome</keyword>
<dbReference type="PROSITE" id="PS00061">
    <property type="entry name" value="ADH_SHORT"/>
    <property type="match status" value="1"/>
</dbReference>
<comment type="similarity">
    <text evidence="1 3">Belongs to the short-chain dehydrogenases/reductases (SDR) family.</text>
</comment>
<dbReference type="InterPro" id="IPR036291">
    <property type="entry name" value="NAD(P)-bd_dom_sf"/>
</dbReference>
<accession>A0A4U5JHP9</accession>
<organism evidence="5 6">
    <name type="scientific">Natronomonas salsuginis</name>
    <dbReference type="NCBI Taxonomy" id="2217661"/>
    <lineage>
        <taxon>Archaea</taxon>
        <taxon>Methanobacteriati</taxon>
        <taxon>Methanobacteriota</taxon>
        <taxon>Stenosarchaea group</taxon>
        <taxon>Halobacteria</taxon>
        <taxon>Halobacteriales</taxon>
        <taxon>Natronomonadaceae</taxon>
        <taxon>Natronomonas</taxon>
    </lineage>
</organism>
<gene>
    <name evidence="5" type="ORF">DM868_09275</name>
</gene>
<dbReference type="PRINTS" id="PR00080">
    <property type="entry name" value="SDRFAMILY"/>
</dbReference>
<dbReference type="Pfam" id="PF00106">
    <property type="entry name" value="adh_short"/>
    <property type="match status" value="1"/>
</dbReference>
<proteinExistence type="inferred from homology"/>
<dbReference type="GO" id="GO:0016491">
    <property type="term" value="F:oxidoreductase activity"/>
    <property type="evidence" value="ECO:0007669"/>
    <property type="project" value="UniProtKB-KW"/>
</dbReference>
<protein>
    <submittedName>
        <fullName evidence="5">SDR family oxidoreductase</fullName>
    </submittedName>
</protein>
<dbReference type="CDD" id="cd05374">
    <property type="entry name" value="17beta-HSD-like_SDR_c"/>
    <property type="match status" value="1"/>
</dbReference>
<dbReference type="PRINTS" id="PR00081">
    <property type="entry name" value="GDHRDH"/>
</dbReference>
<feature type="domain" description="Ketoreductase" evidence="4">
    <location>
        <begin position="4"/>
        <end position="182"/>
    </location>
</feature>
<dbReference type="RefSeq" id="WP_137276606.1">
    <property type="nucleotide sequence ID" value="NZ_QKNX01000003.1"/>
</dbReference>